<evidence type="ECO:0008006" key="12">
    <source>
        <dbReference type="Google" id="ProtNLM"/>
    </source>
</evidence>
<keyword evidence="5 6" id="KW-0408">Iron</keyword>
<feature type="domain" description="Cytochrome b/b6 N-terminal region profile" evidence="8">
    <location>
        <begin position="10"/>
        <end position="220"/>
    </location>
</feature>
<accession>A0A5R8KGL2</accession>
<dbReference type="InterPro" id="IPR016174">
    <property type="entry name" value="Di-haem_cyt_TM"/>
</dbReference>
<comment type="caution">
    <text evidence="10">The sequence shown here is derived from an EMBL/GenBank/DDBJ whole genome shotgun (WGS) entry which is preliminary data.</text>
</comment>
<dbReference type="GO" id="GO:0020037">
    <property type="term" value="F:heme binding"/>
    <property type="evidence" value="ECO:0007669"/>
    <property type="project" value="InterPro"/>
</dbReference>
<dbReference type="SUPFAM" id="SSF81342">
    <property type="entry name" value="Transmembrane di-heme cytochromes"/>
    <property type="match status" value="1"/>
</dbReference>
<dbReference type="Pfam" id="PF13442">
    <property type="entry name" value="Cytochrome_CBB3"/>
    <property type="match status" value="1"/>
</dbReference>
<dbReference type="PANTHER" id="PTHR19271:SF16">
    <property type="entry name" value="CYTOCHROME B"/>
    <property type="match status" value="1"/>
</dbReference>
<sequence length="478" mass="53629">MRGRAVIKKLRRWAVDRLGLGPIHKAVLDRRVARAPWYYGDGATLTMLLMVLVVTGMAMTLTYSPTPDGAYHSVKHITEKQLLGGFIRGLHYWSAGLMVVMLFFHLFRQILVAGYKFPREATWIFGALLFHAVLAMSFTGYLLRWDERAIHAVRVMLHMFNHVPWIGDELVIFVQGGEEPGALLLTRVYAVHVIILPLVIAMMTGYHLYLVMVHGITSEGEKKQSVHTVEEQRALYKAQAESEENGETFYPDTMAKSGVMSYVVFGLAVVLTLTLGPATLYDEANLVDQTFPVEEWWFWWYSALIALMPEWLAPWFLVFFPLLLLLAMLALPFVDRSPHRGMRRRPWAVVFVMGCVVALVGLSALRLKSHWTAWPVGEAPPVPEGVVLSGSAEAGRQLFARYGCSSCHAVGGIGGRRMAVDLVAVETRRSRQAYRAYILQPPEGVAMPAYQGRLSEAELEQLLDYVHAAQSFPKGGNR</sequence>
<dbReference type="PROSITE" id="PS51002">
    <property type="entry name" value="CYTB_NTER"/>
    <property type="match status" value="1"/>
</dbReference>
<evidence type="ECO:0000256" key="1">
    <source>
        <dbReference type="ARBA" id="ARBA00022448"/>
    </source>
</evidence>
<feature type="transmembrane region" description="Helical" evidence="7">
    <location>
        <begin position="38"/>
        <end position="63"/>
    </location>
</feature>
<name>A0A5R8KGL2_9BACT</name>
<keyword evidence="3 6" id="KW-0479">Metal-binding</keyword>
<feature type="transmembrane region" description="Helical" evidence="7">
    <location>
        <begin position="346"/>
        <end position="365"/>
    </location>
</feature>
<dbReference type="InterPro" id="IPR027387">
    <property type="entry name" value="Cytb/b6-like_sf"/>
</dbReference>
<dbReference type="InterPro" id="IPR009056">
    <property type="entry name" value="Cyt_c-like_dom"/>
</dbReference>
<feature type="domain" description="Cytochrome c" evidence="9">
    <location>
        <begin position="390"/>
        <end position="470"/>
    </location>
</feature>
<dbReference type="GO" id="GO:0016020">
    <property type="term" value="C:membrane"/>
    <property type="evidence" value="ECO:0007669"/>
    <property type="project" value="InterPro"/>
</dbReference>
<evidence type="ECO:0000256" key="6">
    <source>
        <dbReference type="PROSITE-ProRule" id="PRU00433"/>
    </source>
</evidence>
<feature type="transmembrane region" description="Helical" evidence="7">
    <location>
        <begin position="259"/>
        <end position="281"/>
    </location>
</feature>
<dbReference type="PANTHER" id="PTHR19271">
    <property type="entry name" value="CYTOCHROME B"/>
    <property type="match status" value="1"/>
</dbReference>
<reference evidence="10 11" key="1">
    <citation type="submission" date="2019-05" db="EMBL/GenBank/DDBJ databases">
        <title>Verrucobacter flavum gen. nov., sp. nov. a new member of the family Verrucomicrobiaceae.</title>
        <authorList>
            <person name="Szuroczki S."/>
            <person name="Abbaszade G."/>
            <person name="Szabo A."/>
            <person name="Felfoldi T."/>
            <person name="Schumann P."/>
            <person name="Boka K."/>
            <person name="Keki Z."/>
            <person name="Toumi M."/>
            <person name="Toth E."/>
        </authorList>
    </citation>
    <scope>NUCLEOTIDE SEQUENCE [LARGE SCALE GENOMIC DNA]</scope>
    <source>
        <strain evidence="10 11">MG-N-17</strain>
    </source>
</reference>
<dbReference type="RefSeq" id="WP_138085584.1">
    <property type="nucleotide sequence ID" value="NZ_VAUV01000005.1"/>
</dbReference>
<proteinExistence type="predicted"/>
<protein>
    <recommendedName>
        <fullName evidence="12">C-type cytochrome</fullName>
    </recommendedName>
</protein>
<dbReference type="SUPFAM" id="SSF46626">
    <property type="entry name" value="Cytochrome c"/>
    <property type="match status" value="1"/>
</dbReference>
<dbReference type="GO" id="GO:0016491">
    <property type="term" value="F:oxidoreductase activity"/>
    <property type="evidence" value="ECO:0007669"/>
    <property type="project" value="InterPro"/>
</dbReference>
<organism evidence="10 11">
    <name type="scientific">Phragmitibacter flavus</name>
    <dbReference type="NCBI Taxonomy" id="2576071"/>
    <lineage>
        <taxon>Bacteria</taxon>
        <taxon>Pseudomonadati</taxon>
        <taxon>Verrucomicrobiota</taxon>
        <taxon>Verrucomicrobiia</taxon>
        <taxon>Verrucomicrobiales</taxon>
        <taxon>Verrucomicrobiaceae</taxon>
        <taxon>Phragmitibacter</taxon>
    </lineage>
</organism>
<keyword evidence="4" id="KW-0249">Electron transport</keyword>
<dbReference type="GO" id="GO:0022904">
    <property type="term" value="P:respiratory electron transport chain"/>
    <property type="evidence" value="ECO:0007669"/>
    <property type="project" value="InterPro"/>
</dbReference>
<keyword evidence="7" id="KW-0472">Membrane</keyword>
<evidence type="ECO:0000313" key="11">
    <source>
        <dbReference type="Proteomes" id="UP000306196"/>
    </source>
</evidence>
<dbReference type="GO" id="GO:0009055">
    <property type="term" value="F:electron transfer activity"/>
    <property type="evidence" value="ECO:0007669"/>
    <property type="project" value="InterPro"/>
</dbReference>
<dbReference type="InterPro" id="IPR036909">
    <property type="entry name" value="Cyt_c-like_dom_sf"/>
</dbReference>
<keyword evidence="11" id="KW-1185">Reference proteome</keyword>
<evidence type="ECO:0000256" key="4">
    <source>
        <dbReference type="ARBA" id="ARBA00022982"/>
    </source>
</evidence>
<dbReference type="EMBL" id="VAUV01000005">
    <property type="protein sequence ID" value="TLD71371.1"/>
    <property type="molecule type" value="Genomic_DNA"/>
</dbReference>
<dbReference type="Gene3D" id="1.10.760.10">
    <property type="entry name" value="Cytochrome c-like domain"/>
    <property type="match status" value="1"/>
</dbReference>
<evidence type="ECO:0000256" key="5">
    <source>
        <dbReference type="ARBA" id="ARBA00023004"/>
    </source>
</evidence>
<feature type="transmembrane region" description="Helical" evidence="7">
    <location>
        <begin position="189"/>
        <end position="213"/>
    </location>
</feature>
<dbReference type="PRINTS" id="PR00605">
    <property type="entry name" value="CYTCHROMECIC"/>
</dbReference>
<dbReference type="OrthoDB" id="9804503at2"/>
<dbReference type="Gene3D" id="1.20.810.10">
    <property type="entry name" value="Cytochrome Bc1 Complex, Chain C"/>
    <property type="match status" value="1"/>
</dbReference>
<feature type="transmembrane region" description="Helical" evidence="7">
    <location>
        <begin position="312"/>
        <end position="334"/>
    </location>
</feature>
<feature type="transmembrane region" description="Helical" evidence="7">
    <location>
        <begin position="90"/>
        <end position="111"/>
    </location>
</feature>
<keyword evidence="7" id="KW-1133">Transmembrane helix</keyword>
<evidence type="ECO:0000259" key="9">
    <source>
        <dbReference type="PROSITE" id="PS51007"/>
    </source>
</evidence>
<dbReference type="Pfam" id="PF13631">
    <property type="entry name" value="Cytochrom_B_N_2"/>
    <property type="match status" value="1"/>
</dbReference>
<gene>
    <name evidence="10" type="ORF">FEM03_07520</name>
</gene>
<keyword evidence="7" id="KW-0812">Transmembrane</keyword>
<evidence type="ECO:0000313" key="10">
    <source>
        <dbReference type="EMBL" id="TLD71371.1"/>
    </source>
</evidence>
<keyword evidence="2 6" id="KW-0349">Heme</keyword>
<dbReference type="InterPro" id="IPR005797">
    <property type="entry name" value="Cyt_b/b6_N"/>
</dbReference>
<evidence type="ECO:0000256" key="7">
    <source>
        <dbReference type="SAM" id="Phobius"/>
    </source>
</evidence>
<dbReference type="GO" id="GO:0005506">
    <property type="term" value="F:iron ion binding"/>
    <property type="evidence" value="ECO:0007669"/>
    <property type="project" value="InterPro"/>
</dbReference>
<dbReference type="AlphaFoldDB" id="A0A5R8KGL2"/>
<evidence type="ECO:0000256" key="2">
    <source>
        <dbReference type="ARBA" id="ARBA00022617"/>
    </source>
</evidence>
<dbReference type="InterPro" id="IPR008168">
    <property type="entry name" value="Cyt_C_IC"/>
</dbReference>
<evidence type="ECO:0000259" key="8">
    <source>
        <dbReference type="PROSITE" id="PS51002"/>
    </source>
</evidence>
<dbReference type="Proteomes" id="UP000306196">
    <property type="component" value="Unassembled WGS sequence"/>
</dbReference>
<feature type="transmembrane region" description="Helical" evidence="7">
    <location>
        <begin position="123"/>
        <end position="143"/>
    </location>
</feature>
<evidence type="ECO:0000256" key="3">
    <source>
        <dbReference type="ARBA" id="ARBA00022723"/>
    </source>
</evidence>
<dbReference type="PROSITE" id="PS51007">
    <property type="entry name" value="CYTC"/>
    <property type="match status" value="1"/>
</dbReference>
<keyword evidence="1" id="KW-0813">Transport</keyword>